<gene>
    <name evidence="8" type="ordered locus">Emin_0171</name>
</gene>
<dbReference type="OrthoDB" id="9793824at2"/>
<feature type="transmembrane region" description="Helical" evidence="6">
    <location>
        <begin position="43"/>
        <end position="65"/>
    </location>
</feature>
<dbReference type="Pfam" id="PF06271">
    <property type="entry name" value="RDD"/>
    <property type="match status" value="1"/>
</dbReference>
<keyword evidence="5 6" id="KW-0472">Membrane</keyword>
<organism evidence="8 9">
    <name type="scientific">Elusimicrobium minutum (strain Pei191)</name>
    <dbReference type="NCBI Taxonomy" id="445932"/>
    <lineage>
        <taxon>Bacteria</taxon>
        <taxon>Pseudomonadati</taxon>
        <taxon>Elusimicrobiota</taxon>
        <taxon>Elusimicrobia</taxon>
        <taxon>Elusimicrobiales</taxon>
        <taxon>Elusimicrobiaceae</taxon>
        <taxon>Elusimicrobium</taxon>
    </lineage>
</organism>
<evidence type="ECO:0000259" key="7">
    <source>
        <dbReference type="Pfam" id="PF06271"/>
    </source>
</evidence>
<feature type="transmembrane region" description="Helical" evidence="6">
    <location>
        <begin position="12"/>
        <end position="37"/>
    </location>
</feature>
<keyword evidence="3 6" id="KW-0812">Transmembrane</keyword>
<evidence type="ECO:0000313" key="9">
    <source>
        <dbReference type="Proteomes" id="UP000001029"/>
    </source>
</evidence>
<dbReference type="STRING" id="445932.Emin_0171"/>
<dbReference type="InterPro" id="IPR051791">
    <property type="entry name" value="Pra-immunoreactive"/>
</dbReference>
<evidence type="ECO:0000256" key="2">
    <source>
        <dbReference type="ARBA" id="ARBA00022475"/>
    </source>
</evidence>
<keyword evidence="2" id="KW-1003">Cell membrane</keyword>
<name>B2KBP8_ELUMP</name>
<dbReference type="HOGENOM" id="CLU_053152_3_1_0"/>
<accession>B2KBP8</accession>
<dbReference type="PANTHER" id="PTHR36115:SF9">
    <property type="entry name" value="LMO1584 PROTEIN"/>
    <property type="match status" value="1"/>
</dbReference>
<dbReference type="KEGG" id="emi:Emin_0171"/>
<keyword evidence="4 6" id="KW-1133">Transmembrane helix</keyword>
<dbReference type="GO" id="GO:0005886">
    <property type="term" value="C:plasma membrane"/>
    <property type="evidence" value="ECO:0007669"/>
    <property type="project" value="UniProtKB-SubCell"/>
</dbReference>
<evidence type="ECO:0000256" key="5">
    <source>
        <dbReference type="ARBA" id="ARBA00023136"/>
    </source>
</evidence>
<evidence type="ECO:0000256" key="3">
    <source>
        <dbReference type="ARBA" id="ARBA00022692"/>
    </source>
</evidence>
<reference evidence="8 9" key="1">
    <citation type="journal article" date="2009" name="Appl. Environ. Microbiol.">
        <title>Genomic analysis of 'Elusimicrobium minutum,' the first cultivated representative of the phylum 'Elusimicrobia' (formerly termite group 1).</title>
        <authorList>
            <person name="Herlemann D.P.R."/>
            <person name="Geissinger O."/>
            <person name="Ikeda-Ohtsubo W."/>
            <person name="Kunin V."/>
            <person name="Sun H."/>
            <person name="Lapidus A."/>
            <person name="Hugenholtz P."/>
            <person name="Brune A."/>
        </authorList>
    </citation>
    <scope>NUCLEOTIDE SEQUENCE [LARGE SCALE GENOMIC DNA]</scope>
    <source>
        <strain evidence="8 9">Pei191</strain>
    </source>
</reference>
<proteinExistence type="predicted"/>
<dbReference type="RefSeq" id="WP_012414350.1">
    <property type="nucleotide sequence ID" value="NC_010644.1"/>
</dbReference>
<feature type="transmembrane region" description="Helical" evidence="6">
    <location>
        <begin position="101"/>
        <end position="120"/>
    </location>
</feature>
<keyword evidence="9" id="KW-1185">Reference proteome</keyword>
<dbReference type="AlphaFoldDB" id="B2KBP8"/>
<dbReference type="Proteomes" id="UP000001029">
    <property type="component" value="Chromosome"/>
</dbReference>
<feature type="domain" description="RDD" evidence="7">
    <location>
        <begin position="3"/>
        <end position="133"/>
    </location>
</feature>
<evidence type="ECO:0000256" key="6">
    <source>
        <dbReference type="SAM" id="Phobius"/>
    </source>
</evidence>
<dbReference type="InterPro" id="IPR010432">
    <property type="entry name" value="RDD"/>
</dbReference>
<sequence length="140" mass="15069">MAYSAFWRRLVAYIIDGIIIGLIDTIISFVLGFVAAITGSQALITIATLLSLIIGLAVFIAYFAYQESSEDQATIGKKAMGIKVVDMNGNRIPLKTAAIRSASKILSAAIIYIGFIMAAFTQQKQALHDIIAKTLVIDAK</sequence>
<dbReference type="PANTHER" id="PTHR36115">
    <property type="entry name" value="PROLINE-RICH ANTIGEN HOMOLOG-RELATED"/>
    <property type="match status" value="1"/>
</dbReference>
<evidence type="ECO:0000313" key="8">
    <source>
        <dbReference type="EMBL" id="ACC97735.1"/>
    </source>
</evidence>
<evidence type="ECO:0000256" key="1">
    <source>
        <dbReference type="ARBA" id="ARBA00004651"/>
    </source>
</evidence>
<protein>
    <submittedName>
        <fullName evidence="8">RDD domain containing protein</fullName>
    </submittedName>
</protein>
<dbReference type="EMBL" id="CP001055">
    <property type="protein sequence ID" value="ACC97735.1"/>
    <property type="molecule type" value="Genomic_DNA"/>
</dbReference>
<comment type="subcellular location">
    <subcellularLocation>
        <location evidence="1">Cell membrane</location>
        <topology evidence="1">Multi-pass membrane protein</topology>
    </subcellularLocation>
</comment>
<evidence type="ECO:0000256" key="4">
    <source>
        <dbReference type="ARBA" id="ARBA00022989"/>
    </source>
</evidence>